<dbReference type="Pfam" id="PF01042">
    <property type="entry name" value="Ribonuc_L-PSP"/>
    <property type="match status" value="1"/>
</dbReference>
<dbReference type="OrthoDB" id="9803101at2"/>
<dbReference type="KEGG" id="yti:FNA67_17325"/>
<evidence type="ECO:0000313" key="3">
    <source>
        <dbReference type="Proteomes" id="UP000321062"/>
    </source>
</evidence>
<dbReference type="InterPro" id="IPR019897">
    <property type="entry name" value="RidA_CS"/>
</dbReference>
<dbReference type="EMBL" id="CP041690">
    <property type="protein sequence ID" value="QEE21837.1"/>
    <property type="molecule type" value="Genomic_DNA"/>
</dbReference>
<sequence length="116" mass="12853">MIKRHKKARIMHAAVEHNGVLYIGGHAAHDLEKGMGDQTREICEKLDALMAECGTDKTKLLQARIYITDMSKKEEMNTAWLEWLGGEDLPARATIGVADLGDPRRLIEIASIAAID</sequence>
<dbReference type="AlphaFoldDB" id="A0A5B9DRI6"/>
<accession>A0A5B9DRI6</accession>
<proteinExistence type="inferred from homology"/>
<name>A0A5B9DRI6_9HYPH</name>
<dbReference type="PANTHER" id="PTHR47328:SF1">
    <property type="entry name" value="RUTC FAMILY PROTEIN YOAB"/>
    <property type="match status" value="1"/>
</dbReference>
<dbReference type="PROSITE" id="PS01094">
    <property type="entry name" value="UPF0076"/>
    <property type="match status" value="1"/>
</dbReference>
<dbReference type="CDD" id="cd06150">
    <property type="entry name" value="YjgF_YER057c_UK114_like_2"/>
    <property type="match status" value="1"/>
</dbReference>
<dbReference type="RefSeq" id="WP_147657230.1">
    <property type="nucleotide sequence ID" value="NZ_BMFM01000002.1"/>
</dbReference>
<comment type="similarity">
    <text evidence="1">Belongs to the RutC family.</text>
</comment>
<evidence type="ECO:0000256" key="1">
    <source>
        <dbReference type="ARBA" id="ARBA00010552"/>
    </source>
</evidence>
<dbReference type="SUPFAM" id="SSF55298">
    <property type="entry name" value="YjgF-like"/>
    <property type="match status" value="1"/>
</dbReference>
<dbReference type="PANTHER" id="PTHR47328">
    <property type="match status" value="1"/>
</dbReference>
<gene>
    <name evidence="2" type="ORF">FNA67_17325</name>
</gene>
<dbReference type="InterPro" id="IPR035709">
    <property type="entry name" value="YoaB-like"/>
</dbReference>
<organism evidence="2 3">
    <name type="scientific">Paradevosia tibetensis</name>
    <dbReference type="NCBI Taxonomy" id="1447062"/>
    <lineage>
        <taxon>Bacteria</taxon>
        <taxon>Pseudomonadati</taxon>
        <taxon>Pseudomonadota</taxon>
        <taxon>Alphaproteobacteria</taxon>
        <taxon>Hyphomicrobiales</taxon>
        <taxon>Devosiaceae</taxon>
        <taxon>Paradevosia</taxon>
    </lineage>
</organism>
<keyword evidence="3" id="KW-1185">Reference proteome</keyword>
<protein>
    <submittedName>
        <fullName evidence="2">RidA family protein</fullName>
    </submittedName>
</protein>
<evidence type="ECO:0000313" key="2">
    <source>
        <dbReference type="EMBL" id="QEE21837.1"/>
    </source>
</evidence>
<dbReference type="Proteomes" id="UP000321062">
    <property type="component" value="Chromosome"/>
</dbReference>
<reference evidence="2 3" key="1">
    <citation type="journal article" date="2015" name="Int. J. Syst. Evol. Microbiol.">
        <title>Youhaiella tibetensis gen. nov., sp. nov., isolated from subsurface sediment.</title>
        <authorList>
            <person name="Wang Y.X."/>
            <person name="Huang F.Q."/>
            <person name="Nogi Y."/>
            <person name="Pang S.J."/>
            <person name="Wang P.K."/>
            <person name="Lv J."/>
        </authorList>
    </citation>
    <scope>NUCLEOTIDE SEQUENCE [LARGE SCALE GENOMIC DNA]</scope>
    <source>
        <strain evidence="3">fig4</strain>
    </source>
</reference>
<dbReference type="InterPro" id="IPR035959">
    <property type="entry name" value="RutC-like_sf"/>
</dbReference>
<dbReference type="Gene3D" id="3.30.1330.40">
    <property type="entry name" value="RutC-like"/>
    <property type="match status" value="1"/>
</dbReference>
<dbReference type="InterPro" id="IPR006175">
    <property type="entry name" value="YjgF/YER057c/UK114"/>
</dbReference>